<dbReference type="Proteomes" id="UP000887560">
    <property type="component" value="Unplaced"/>
</dbReference>
<dbReference type="GO" id="GO:0000981">
    <property type="term" value="F:DNA-binding transcription factor activity, RNA polymerase II-specific"/>
    <property type="evidence" value="ECO:0007669"/>
    <property type="project" value="InterPro"/>
</dbReference>
<dbReference type="InterPro" id="IPR017970">
    <property type="entry name" value="Homeobox_CS"/>
</dbReference>
<evidence type="ECO:0000256" key="5">
    <source>
        <dbReference type="PROSITE-ProRule" id="PRU00108"/>
    </source>
</evidence>
<evidence type="ECO:0000256" key="4">
    <source>
        <dbReference type="ARBA" id="ARBA00023242"/>
    </source>
</evidence>
<feature type="domain" description="Homeobox" evidence="8">
    <location>
        <begin position="128"/>
        <end position="188"/>
    </location>
</feature>
<evidence type="ECO:0000256" key="3">
    <source>
        <dbReference type="ARBA" id="ARBA00023155"/>
    </source>
</evidence>
<organism evidence="9 10">
    <name type="scientific">Meloidogyne floridensis</name>
    <dbReference type="NCBI Taxonomy" id="298350"/>
    <lineage>
        <taxon>Eukaryota</taxon>
        <taxon>Metazoa</taxon>
        <taxon>Ecdysozoa</taxon>
        <taxon>Nematoda</taxon>
        <taxon>Chromadorea</taxon>
        <taxon>Rhabditida</taxon>
        <taxon>Tylenchina</taxon>
        <taxon>Tylenchomorpha</taxon>
        <taxon>Tylenchoidea</taxon>
        <taxon>Meloidogynidae</taxon>
        <taxon>Meloidogyninae</taxon>
        <taxon>Meloidogyne</taxon>
    </lineage>
</organism>
<evidence type="ECO:0000256" key="7">
    <source>
        <dbReference type="SAM" id="MobiDB-lite"/>
    </source>
</evidence>
<dbReference type="Pfam" id="PF00046">
    <property type="entry name" value="Homeodomain"/>
    <property type="match status" value="1"/>
</dbReference>
<dbReference type="WBParaSite" id="scf7180000422620.g9321">
    <property type="protein sequence ID" value="scf7180000422620.g9321"/>
    <property type="gene ID" value="scf7180000422620.g9321"/>
</dbReference>
<proteinExistence type="predicted"/>
<evidence type="ECO:0000313" key="9">
    <source>
        <dbReference type="Proteomes" id="UP000887560"/>
    </source>
</evidence>
<keyword evidence="3 5" id="KW-0371">Homeobox</keyword>
<evidence type="ECO:0000256" key="1">
    <source>
        <dbReference type="ARBA" id="ARBA00004123"/>
    </source>
</evidence>
<dbReference type="InterPro" id="IPR020479">
    <property type="entry name" value="HD_metazoa"/>
</dbReference>
<protein>
    <submittedName>
        <fullName evidence="10">Homeobox domain-containing protein</fullName>
    </submittedName>
</protein>
<name>A0A915P4N8_9BILA</name>
<dbReference type="InterPro" id="IPR050848">
    <property type="entry name" value="Homeobox_TF"/>
</dbReference>
<dbReference type="SUPFAM" id="SSF46689">
    <property type="entry name" value="Homeodomain-like"/>
    <property type="match status" value="1"/>
</dbReference>
<feature type="region of interest" description="Disordered" evidence="7">
    <location>
        <begin position="288"/>
        <end position="313"/>
    </location>
</feature>
<sequence length="390" mass="44220">MPSSCSPPQPPIPGSLFFLENNNNNLTIPSNSETLDPLQNLQQMPGRLDERCAWLPSFYFYLGKANTHPLQYNYGNYAASLNTALSHYYSYTAAAISSNGHNHHLVSTSGFGKLINWKLENLLTDPNNKKAGGRQTYNPEQKRTLEEEFRANKYVSKLQRTQLVEKTGLSDKQIKIWFQNRRMKRKKQEQGIMCGELTQESSPHEGDSSSENIHRFGAMTVKSEPENGVGSSGMLERQDLSCEQIPDEILNNIHRNGYHHQQEQQQLQQQHYPPNNWQQTFLLQQQNNQQQQQLLSSSLPTYSSSTSPSATSTNFDISSSSIVPSTYIPQQQFCQQYPQGMVNHYQNWYWSGAAAAAAAGQGWMQMQQNHGGNEIMCRTGLSKTEDSNRD</sequence>
<evidence type="ECO:0000313" key="10">
    <source>
        <dbReference type="WBParaSite" id="scf7180000422620.g9321"/>
    </source>
</evidence>
<keyword evidence="2 5" id="KW-0238">DNA-binding</keyword>
<accession>A0A915P4N8</accession>
<dbReference type="GO" id="GO:0003677">
    <property type="term" value="F:DNA binding"/>
    <property type="evidence" value="ECO:0007669"/>
    <property type="project" value="UniProtKB-UniRule"/>
</dbReference>
<dbReference type="PROSITE" id="PS50071">
    <property type="entry name" value="HOMEOBOX_2"/>
    <property type="match status" value="1"/>
</dbReference>
<dbReference type="GO" id="GO:0005634">
    <property type="term" value="C:nucleus"/>
    <property type="evidence" value="ECO:0007669"/>
    <property type="project" value="UniProtKB-SubCell"/>
</dbReference>
<dbReference type="AlphaFoldDB" id="A0A915P4N8"/>
<dbReference type="InterPro" id="IPR009057">
    <property type="entry name" value="Homeodomain-like_sf"/>
</dbReference>
<comment type="subcellular location">
    <subcellularLocation>
        <location evidence="1 5 6">Nucleus</location>
    </subcellularLocation>
</comment>
<dbReference type="PANTHER" id="PTHR24333">
    <property type="entry name" value="HOMEO BOX HB9 LIKE A-RELATED"/>
    <property type="match status" value="1"/>
</dbReference>
<feature type="DNA-binding region" description="Homeobox" evidence="5">
    <location>
        <begin position="130"/>
        <end position="189"/>
    </location>
</feature>
<keyword evidence="9" id="KW-1185">Reference proteome</keyword>
<reference evidence="10" key="1">
    <citation type="submission" date="2022-11" db="UniProtKB">
        <authorList>
            <consortium name="WormBaseParasite"/>
        </authorList>
    </citation>
    <scope>IDENTIFICATION</scope>
</reference>
<dbReference type="InterPro" id="IPR001356">
    <property type="entry name" value="HD"/>
</dbReference>
<dbReference type="CDD" id="cd00086">
    <property type="entry name" value="homeodomain"/>
    <property type="match status" value="1"/>
</dbReference>
<dbReference type="PRINTS" id="PR00024">
    <property type="entry name" value="HOMEOBOX"/>
</dbReference>
<evidence type="ECO:0000256" key="2">
    <source>
        <dbReference type="ARBA" id="ARBA00023125"/>
    </source>
</evidence>
<dbReference type="PANTHER" id="PTHR24333:SF5">
    <property type="entry name" value="VENT HOMEOBOX"/>
    <property type="match status" value="1"/>
</dbReference>
<dbReference type="PROSITE" id="PS00027">
    <property type="entry name" value="HOMEOBOX_1"/>
    <property type="match status" value="1"/>
</dbReference>
<dbReference type="SMART" id="SM00389">
    <property type="entry name" value="HOX"/>
    <property type="match status" value="1"/>
</dbReference>
<evidence type="ECO:0000259" key="8">
    <source>
        <dbReference type="PROSITE" id="PS50071"/>
    </source>
</evidence>
<dbReference type="Gene3D" id="1.10.10.60">
    <property type="entry name" value="Homeodomain-like"/>
    <property type="match status" value="1"/>
</dbReference>
<evidence type="ECO:0000256" key="6">
    <source>
        <dbReference type="RuleBase" id="RU000682"/>
    </source>
</evidence>
<keyword evidence="4 5" id="KW-0539">Nucleus</keyword>